<sequence>MQSFMCLSSVSHHLAIIKLTRACIVDDVGDHTKYRIRDRAPASLRGFLSANLLSEALDDFCIALSSTHRPFCKLAKTHHAD</sequence>
<reference evidence="1" key="1">
    <citation type="submission" date="2017-01" db="EMBL/GenBank/DDBJ databases">
        <authorList>
            <person name="Owen V S."/>
        </authorList>
    </citation>
    <scope>NUCLEOTIDE SEQUENCE</scope>
</reference>
<accession>A0A1R3Y5S3</accession>
<gene>
    <name evidence="1" type="ORF">BTP1_017</name>
</gene>
<evidence type="ECO:0000313" key="2">
    <source>
        <dbReference type="Proteomes" id="UP000241439"/>
    </source>
</evidence>
<proteinExistence type="predicted"/>
<dbReference type="Proteomes" id="UP000241439">
    <property type="component" value="Segment"/>
</dbReference>
<name>A0A1R3Y5S3_9CAUD</name>
<keyword evidence="2" id="KW-1185">Reference proteome</keyword>
<organism evidence="1 2">
    <name type="scientific">Lederbergvirus BTP1</name>
    <dbReference type="NCBI Taxonomy" id="1934252"/>
    <lineage>
        <taxon>Viruses</taxon>
        <taxon>Duplodnaviria</taxon>
        <taxon>Heunggongvirae</taxon>
        <taxon>Uroviricota</taxon>
        <taxon>Caudoviricetes</taxon>
        <taxon>Lederbergvirus</taxon>
    </lineage>
</organism>
<protein>
    <submittedName>
        <fullName evidence="1">Uncharacterized protein</fullName>
    </submittedName>
</protein>
<dbReference type="EMBL" id="LT714109">
    <property type="protein sequence ID" value="SIU02681.1"/>
    <property type="molecule type" value="Genomic_DNA"/>
</dbReference>
<evidence type="ECO:0000313" key="1">
    <source>
        <dbReference type="EMBL" id="SIU02681.1"/>
    </source>
</evidence>